<name>A0A1H4H618_9BACE</name>
<reference evidence="1 2" key="1">
    <citation type="submission" date="2016-10" db="EMBL/GenBank/DDBJ databases">
        <authorList>
            <person name="de Groot N.N."/>
        </authorList>
    </citation>
    <scope>NUCLEOTIDE SEQUENCE [LARGE SCALE GENOMIC DNA]</scope>
    <source>
        <strain evidence="1 2">NLAE-zl-G339</strain>
    </source>
</reference>
<protein>
    <submittedName>
        <fullName evidence="1">Uncharacterized protein</fullName>
    </submittedName>
</protein>
<dbReference type="GeneID" id="29453405"/>
<dbReference type="Proteomes" id="UP000183040">
    <property type="component" value="Unassembled WGS sequence"/>
</dbReference>
<organism evidence="1 2">
    <name type="scientific">Bacteroides xylanisolvens</name>
    <dbReference type="NCBI Taxonomy" id="371601"/>
    <lineage>
        <taxon>Bacteria</taxon>
        <taxon>Pseudomonadati</taxon>
        <taxon>Bacteroidota</taxon>
        <taxon>Bacteroidia</taxon>
        <taxon>Bacteroidales</taxon>
        <taxon>Bacteroidaceae</taxon>
        <taxon>Bacteroides</taxon>
    </lineage>
</organism>
<dbReference type="RefSeq" id="WP_004295838.1">
    <property type="nucleotide sequence ID" value="NZ_CP042282.1"/>
</dbReference>
<proteinExistence type="predicted"/>
<dbReference type="EMBL" id="FNRP01000046">
    <property type="protein sequence ID" value="SEB17247.1"/>
    <property type="molecule type" value="Genomic_DNA"/>
</dbReference>
<sequence>MATIRLALIPAKVLSDGSHKICIAIHHKEETKYIVTRFKVDSLSQFKNGQVVKRPDAALINTKLRNILNEYQEKLDSIKCIQGSFGVSPKKLLFLIMTALIVVGCSKSDEEKSDIQEIWLNGYKALTPESDYENISTTFLLFKADNNEEFDVKKQTFSGNILDYQKIQDETWNLLSKSKIKKKDGSIVDATYSIFASSIKETYTSAKVKIGKYFMVAIYSDSKTGYHWLYSNKYACQYVDIPYRYNPWDYSVVFPCDLHNYGKIEWVSWNQTPYPYEFEFSK</sequence>
<gene>
    <name evidence="1" type="ORF">SAMN04487924_1463</name>
</gene>
<evidence type="ECO:0000313" key="2">
    <source>
        <dbReference type="Proteomes" id="UP000183040"/>
    </source>
</evidence>
<dbReference type="AlphaFoldDB" id="A0A1H4H618"/>
<accession>A0A1H4H618</accession>
<evidence type="ECO:0000313" key="1">
    <source>
        <dbReference type="EMBL" id="SEB17247.1"/>
    </source>
</evidence>